<sequence length="163" mass="18070">MQYRQKISAITVAAYESILLFAQLINETFTETTDNNFVTEKLRDGASLVQLALNRTFHVPTGNVYITSGGQRYPAVLVRQFDIVSSNFEAVLMFDAMSNQFSTPFPRNFTWFQGYPPKSVPLCGFSGENPACFQRNQTQVLAGSLSTLMMVVLGCVIGLLMCG</sequence>
<organism evidence="2 3">
    <name type="scientific">Ramazzottius varieornatus</name>
    <name type="common">Water bear</name>
    <name type="synonym">Tardigrade</name>
    <dbReference type="NCBI Taxonomy" id="947166"/>
    <lineage>
        <taxon>Eukaryota</taxon>
        <taxon>Metazoa</taxon>
        <taxon>Ecdysozoa</taxon>
        <taxon>Tardigrada</taxon>
        <taxon>Eutardigrada</taxon>
        <taxon>Parachela</taxon>
        <taxon>Hypsibioidea</taxon>
        <taxon>Ramazzottiidae</taxon>
        <taxon>Ramazzottius</taxon>
    </lineage>
</organism>
<dbReference type="SUPFAM" id="SSF53822">
    <property type="entry name" value="Periplasmic binding protein-like I"/>
    <property type="match status" value="1"/>
</dbReference>
<dbReference type="Gene3D" id="3.40.50.2300">
    <property type="match status" value="2"/>
</dbReference>
<keyword evidence="3" id="KW-1185">Reference proteome</keyword>
<keyword evidence="1" id="KW-1133">Transmembrane helix</keyword>
<dbReference type="AlphaFoldDB" id="A0A1D1VEG0"/>
<comment type="caution">
    <text evidence="2">The sequence shown here is derived from an EMBL/GenBank/DDBJ whole genome shotgun (WGS) entry which is preliminary data.</text>
</comment>
<keyword evidence="1" id="KW-0472">Membrane</keyword>
<dbReference type="Proteomes" id="UP000186922">
    <property type="component" value="Unassembled WGS sequence"/>
</dbReference>
<dbReference type="OrthoDB" id="302535at2759"/>
<dbReference type="InterPro" id="IPR028082">
    <property type="entry name" value="Peripla_BP_I"/>
</dbReference>
<dbReference type="STRING" id="947166.A0A1D1VEG0"/>
<evidence type="ECO:0000313" key="3">
    <source>
        <dbReference type="Proteomes" id="UP000186922"/>
    </source>
</evidence>
<evidence type="ECO:0000313" key="2">
    <source>
        <dbReference type="EMBL" id="GAV00035.1"/>
    </source>
</evidence>
<reference evidence="2 3" key="1">
    <citation type="journal article" date="2016" name="Nat. Commun.">
        <title>Extremotolerant tardigrade genome and improved radiotolerance of human cultured cells by tardigrade-unique protein.</title>
        <authorList>
            <person name="Hashimoto T."/>
            <person name="Horikawa D.D."/>
            <person name="Saito Y."/>
            <person name="Kuwahara H."/>
            <person name="Kozuka-Hata H."/>
            <person name="Shin-I T."/>
            <person name="Minakuchi Y."/>
            <person name="Ohishi K."/>
            <person name="Motoyama A."/>
            <person name="Aizu T."/>
            <person name="Enomoto A."/>
            <person name="Kondo K."/>
            <person name="Tanaka S."/>
            <person name="Hara Y."/>
            <person name="Koshikawa S."/>
            <person name="Sagara H."/>
            <person name="Miura T."/>
            <person name="Yokobori S."/>
            <person name="Miyagawa K."/>
            <person name="Suzuki Y."/>
            <person name="Kubo T."/>
            <person name="Oyama M."/>
            <person name="Kohara Y."/>
            <person name="Fujiyama A."/>
            <person name="Arakawa K."/>
            <person name="Katayama T."/>
            <person name="Toyoda A."/>
            <person name="Kunieda T."/>
        </authorList>
    </citation>
    <scope>NUCLEOTIDE SEQUENCE [LARGE SCALE GENOMIC DNA]</scope>
    <source>
        <strain evidence="2 3">YOKOZUNA-1</strain>
    </source>
</reference>
<evidence type="ECO:0008006" key="4">
    <source>
        <dbReference type="Google" id="ProtNLM"/>
    </source>
</evidence>
<protein>
    <recommendedName>
        <fullName evidence="4">Receptor ligand binding region domain-containing protein</fullName>
    </recommendedName>
</protein>
<name>A0A1D1VEG0_RAMVA</name>
<proteinExistence type="predicted"/>
<accession>A0A1D1VEG0</accession>
<evidence type="ECO:0000256" key="1">
    <source>
        <dbReference type="SAM" id="Phobius"/>
    </source>
</evidence>
<dbReference type="EMBL" id="BDGG01000005">
    <property type="protein sequence ID" value="GAV00035.1"/>
    <property type="molecule type" value="Genomic_DNA"/>
</dbReference>
<keyword evidence="1" id="KW-0812">Transmembrane</keyword>
<gene>
    <name evidence="2" type="primary">RvY_10948</name>
    <name evidence="2" type="synonym">RvY_10948.1</name>
    <name evidence="2" type="ORF">RvY_10948-1</name>
</gene>
<feature type="transmembrane region" description="Helical" evidence="1">
    <location>
        <begin position="140"/>
        <end position="162"/>
    </location>
</feature>